<accession>A0A4Q1KM13</accession>
<sequence length="231" mass="24525">MKTFSKFALAAAPVLGLALAATPAQAQIGGIATASTIGAIVKSKAMVQGYQTIDTTYKTYYDQLQAKGKERNDLLAKLDKNGDKNVDQAEMDAAEAAKDPNLVLIEAKEKEIVALQEPIAKAKMYVLSQIIGKYEPAQQTVVTAKKISMILAPDAFIWAQPTVDVTAAITAELDKALPTAATTVPAGWNPDQQVYEVYQRVQQMIAAAVQQQAQAPRPAAPASGKAAPTGR</sequence>
<dbReference type="AlphaFoldDB" id="A0A4Q1KM13"/>
<dbReference type="Gene3D" id="3.30.910.20">
    <property type="entry name" value="Skp domain"/>
    <property type="match status" value="1"/>
</dbReference>
<keyword evidence="2" id="KW-0732">Signal</keyword>
<organism evidence="3 4">
    <name type="scientific">Sphingobium fluviale</name>
    <dbReference type="NCBI Taxonomy" id="2506423"/>
    <lineage>
        <taxon>Bacteria</taxon>
        <taxon>Pseudomonadati</taxon>
        <taxon>Pseudomonadota</taxon>
        <taxon>Alphaproteobacteria</taxon>
        <taxon>Sphingomonadales</taxon>
        <taxon>Sphingomonadaceae</taxon>
        <taxon>Sphingobium</taxon>
    </lineage>
</organism>
<feature type="region of interest" description="Disordered" evidence="1">
    <location>
        <begin position="212"/>
        <end position="231"/>
    </location>
</feature>
<feature type="chain" id="PRO_5020687710" evidence="2">
    <location>
        <begin position="27"/>
        <end position="231"/>
    </location>
</feature>
<feature type="compositionally biased region" description="Low complexity" evidence="1">
    <location>
        <begin position="212"/>
        <end position="222"/>
    </location>
</feature>
<evidence type="ECO:0000256" key="2">
    <source>
        <dbReference type="SAM" id="SignalP"/>
    </source>
</evidence>
<dbReference type="PROSITE" id="PS00018">
    <property type="entry name" value="EF_HAND_1"/>
    <property type="match status" value="1"/>
</dbReference>
<evidence type="ECO:0000256" key="1">
    <source>
        <dbReference type="SAM" id="MobiDB-lite"/>
    </source>
</evidence>
<dbReference type="InterPro" id="IPR024930">
    <property type="entry name" value="Skp_dom_sf"/>
</dbReference>
<dbReference type="SUPFAM" id="SSF111384">
    <property type="entry name" value="OmpH-like"/>
    <property type="match status" value="1"/>
</dbReference>
<comment type="caution">
    <text evidence="3">The sequence shown here is derived from an EMBL/GenBank/DDBJ whole genome shotgun (WGS) entry which is preliminary data.</text>
</comment>
<dbReference type="InterPro" id="IPR005632">
    <property type="entry name" value="Chaperone_Skp"/>
</dbReference>
<keyword evidence="4" id="KW-1185">Reference proteome</keyword>
<name>A0A4Q1KM13_9SPHN</name>
<reference evidence="4" key="1">
    <citation type="submission" date="2019-01" db="EMBL/GenBank/DDBJ databases">
        <title>Cytophagaceae bacterium strain CAR-16.</title>
        <authorList>
            <person name="Chen W.-M."/>
        </authorList>
    </citation>
    <scope>NUCLEOTIDE SEQUENCE [LARGE SCALE GENOMIC DNA]</scope>
    <source>
        <strain evidence="4">CHR27</strain>
    </source>
</reference>
<proteinExistence type="predicted"/>
<evidence type="ECO:0000313" key="4">
    <source>
        <dbReference type="Proteomes" id="UP000290958"/>
    </source>
</evidence>
<feature type="signal peptide" evidence="2">
    <location>
        <begin position="1"/>
        <end position="26"/>
    </location>
</feature>
<dbReference type="OrthoDB" id="7427936at2"/>
<dbReference type="Pfam" id="PF03938">
    <property type="entry name" value="OmpH"/>
    <property type="match status" value="1"/>
</dbReference>
<dbReference type="SMART" id="SM00935">
    <property type="entry name" value="OmpH"/>
    <property type="match status" value="1"/>
</dbReference>
<dbReference type="InterPro" id="IPR018247">
    <property type="entry name" value="EF_Hand_1_Ca_BS"/>
</dbReference>
<dbReference type="RefSeq" id="WP_129402760.1">
    <property type="nucleotide sequence ID" value="NZ_SBKP01000001.1"/>
</dbReference>
<gene>
    <name evidence="3" type="ORF">EQG66_01545</name>
</gene>
<dbReference type="GO" id="GO:0051082">
    <property type="term" value="F:unfolded protein binding"/>
    <property type="evidence" value="ECO:0007669"/>
    <property type="project" value="InterPro"/>
</dbReference>
<dbReference type="Proteomes" id="UP000290958">
    <property type="component" value="Unassembled WGS sequence"/>
</dbReference>
<protein>
    <submittedName>
        <fullName evidence="3">OmpH family outer membrane protein</fullName>
    </submittedName>
</protein>
<dbReference type="EMBL" id="SBKP01000001">
    <property type="protein sequence ID" value="RXR30993.1"/>
    <property type="molecule type" value="Genomic_DNA"/>
</dbReference>
<evidence type="ECO:0000313" key="3">
    <source>
        <dbReference type="EMBL" id="RXR30993.1"/>
    </source>
</evidence>